<comment type="caution">
    <text evidence="2">The sequence shown here is derived from an EMBL/GenBank/DDBJ whole genome shotgun (WGS) entry which is preliminary data.</text>
</comment>
<keyword evidence="1" id="KW-0812">Transmembrane</keyword>
<keyword evidence="1" id="KW-1133">Transmembrane helix</keyword>
<evidence type="ECO:0000256" key="1">
    <source>
        <dbReference type="SAM" id="Phobius"/>
    </source>
</evidence>
<reference evidence="2" key="1">
    <citation type="submission" date="2019-08" db="EMBL/GenBank/DDBJ databases">
        <authorList>
            <person name="Kucharzyk K."/>
            <person name="Murdoch R.W."/>
            <person name="Higgins S."/>
            <person name="Loffler F."/>
        </authorList>
    </citation>
    <scope>NUCLEOTIDE SEQUENCE</scope>
</reference>
<sequence length="167" mass="19219">MTNIGYILTGLNLLLTILLALRKDTKKHFEALKNTIREELFFCYSECLSFPEGDEKHNLSETDAKTTKLSHLHFSLLTKYPVVQRKSKIISFCMPIAICSFILSIISSTAIIALIKPEFKYFKIVNITCSIVIPLSALLLQFIFLLFLENTSDYFEELSGQYTRKEY</sequence>
<evidence type="ECO:0000313" key="2">
    <source>
        <dbReference type="EMBL" id="MPL70587.1"/>
    </source>
</evidence>
<feature type="transmembrane region" description="Helical" evidence="1">
    <location>
        <begin position="121"/>
        <end position="148"/>
    </location>
</feature>
<name>A0A644TVU5_9ZZZZ</name>
<accession>A0A644TVU5</accession>
<protein>
    <submittedName>
        <fullName evidence="2">Uncharacterized protein</fullName>
    </submittedName>
</protein>
<keyword evidence="1" id="KW-0472">Membrane</keyword>
<gene>
    <name evidence="2" type="ORF">SDC9_16345</name>
</gene>
<dbReference type="AlphaFoldDB" id="A0A644TVU5"/>
<feature type="transmembrane region" description="Helical" evidence="1">
    <location>
        <begin position="6"/>
        <end position="22"/>
    </location>
</feature>
<organism evidence="2">
    <name type="scientific">bioreactor metagenome</name>
    <dbReference type="NCBI Taxonomy" id="1076179"/>
    <lineage>
        <taxon>unclassified sequences</taxon>
        <taxon>metagenomes</taxon>
        <taxon>ecological metagenomes</taxon>
    </lineage>
</organism>
<dbReference type="EMBL" id="VSSQ01000053">
    <property type="protein sequence ID" value="MPL70587.1"/>
    <property type="molecule type" value="Genomic_DNA"/>
</dbReference>
<feature type="transmembrane region" description="Helical" evidence="1">
    <location>
        <begin position="89"/>
        <end position="115"/>
    </location>
</feature>
<proteinExistence type="predicted"/>